<proteinExistence type="predicted"/>
<accession>A0ACC1X6Q6</accession>
<dbReference type="Proteomes" id="UP001164539">
    <property type="component" value="Chromosome 11"/>
</dbReference>
<gene>
    <name evidence="1" type="ORF">OWV82_020413</name>
</gene>
<keyword evidence="2" id="KW-1185">Reference proteome</keyword>
<evidence type="ECO:0000313" key="2">
    <source>
        <dbReference type="Proteomes" id="UP001164539"/>
    </source>
</evidence>
<evidence type="ECO:0000313" key="1">
    <source>
        <dbReference type="EMBL" id="KAJ4706803.1"/>
    </source>
</evidence>
<name>A0ACC1X6Q6_MELAZ</name>
<organism evidence="1 2">
    <name type="scientific">Melia azedarach</name>
    <name type="common">Chinaberry tree</name>
    <dbReference type="NCBI Taxonomy" id="155640"/>
    <lineage>
        <taxon>Eukaryota</taxon>
        <taxon>Viridiplantae</taxon>
        <taxon>Streptophyta</taxon>
        <taxon>Embryophyta</taxon>
        <taxon>Tracheophyta</taxon>
        <taxon>Spermatophyta</taxon>
        <taxon>Magnoliopsida</taxon>
        <taxon>eudicotyledons</taxon>
        <taxon>Gunneridae</taxon>
        <taxon>Pentapetalae</taxon>
        <taxon>rosids</taxon>
        <taxon>malvids</taxon>
        <taxon>Sapindales</taxon>
        <taxon>Meliaceae</taxon>
        <taxon>Melia</taxon>
    </lineage>
</organism>
<protein>
    <submittedName>
        <fullName evidence="1">Glycosyltransferase</fullName>
    </submittedName>
</protein>
<dbReference type="EMBL" id="CM051404">
    <property type="protein sequence ID" value="KAJ4706803.1"/>
    <property type="molecule type" value="Genomic_DNA"/>
</dbReference>
<comment type="caution">
    <text evidence="1">The sequence shown here is derived from an EMBL/GenBank/DDBJ whole genome shotgun (WGS) entry which is preliminary data.</text>
</comment>
<reference evidence="1 2" key="1">
    <citation type="journal article" date="2023" name="Science">
        <title>Complex scaffold remodeling in plant triterpene biosynthesis.</title>
        <authorList>
            <person name="De La Pena R."/>
            <person name="Hodgson H."/>
            <person name="Liu J.C."/>
            <person name="Stephenson M.J."/>
            <person name="Martin A.C."/>
            <person name="Owen C."/>
            <person name="Harkess A."/>
            <person name="Leebens-Mack J."/>
            <person name="Jimenez L.E."/>
            <person name="Osbourn A."/>
            <person name="Sattely E.S."/>
        </authorList>
    </citation>
    <scope>NUCLEOTIDE SEQUENCE [LARGE SCALE GENOMIC DNA]</scope>
    <source>
        <strain evidence="2">cv. JPN11</strain>
        <tissue evidence="1">Leaf</tissue>
    </source>
</reference>
<sequence>MDSQANDGSIHFVLFPFMAQGHLIPIIDCARMLAQRGVIITIVTTPLNAARSKTIIDHAIESGLGIQLIQLPFPCGEATGLPSGCESLDALPSRDLTANFFAATAKLQLPVEILFKGLTPPPCCIISDTLLPWTIHIASKFHVPRISFLVTGCFSLLCGRNYYAYKVFESVKSESEYFVMPGIPDCIEFTKAQLTGYMHKNLDDFVEQMLAAEAKNYGLIINTFEELEAAYVKEYKKTTKGKLWCIGPVSLCNKKKTDMAQRGNKLSNDGYECLEWLDSQKTNSVVYACLGSLCNLIPAQLIELGLGLELSNRPFIWVIRGGDHRSEELEKWIVENKFEERTKGRGILIRGWAPQALILSHPALGGFLTHCGWNSTLEGICGGVPMITWPLSADQFCNEKLVVQTLKIGVRVGVEIPVKWGEEENIGVLVSKEDVKTAVEKLMNEGEDRRRIAKELGEMAKRATEEGGSSQLDITMLIQDIAQQASKTLKD</sequence>